<comment type="caution">
    <text evidence="1">The sequence shown here is derived from an EMBL/GenBank/DDBJ whole genome shotgun (WGS) entry which is preliminary data.</text>
</comment>
<dbReference type="EMBL" id="FXAE01000045">
    <property type="protein sequence ID" value="SMF53453.1"/>
    <property type="molecule type" value="Genomic_DNA"/>
</dbReference>
<protein>
    <submittedName>
        <fullName evidence="1">Uncharacterized protein</fullName>
    </submittedName>
</protein>
<organism evidence="1 2">
    <name type="scientific">Paenibacillus barengoltzii J12</name>
    <dbReference type="NCBI Taxonomy" id="935846"/>
    <lineage>
        <taxon>Bacteria</taxon>
        <taxon>Bacillati</taxon>
        <taxon>Bacillota</taxon>
        <taxon>Bacilli</taxon>
        <taxon>Bacillales</taxon>
        <taxon>Paenibacillaceae</taxon>
        <taxon>Paenibacillus</taxon>
    </lineage>
</organism>
<keyword evidence="2" id="KW-1185">Reference proteome</keyword>
<evidence type="ECO:0000313" key="1">
    <source>
        <dbReference type="EMBL" id="SMF53453.1"/>
    </source>
</evidence>
<dbReference type="Proteomes" id="UP000192939">
    <property type="component" value="Unassembled WGS sequence"/>
</dbReference>
<sequence length="79" mass="9261">MGKPLCMGIVCNFRVYVRGVKNCMIFLNNICLENYKIKEWGIPSADYLLSDLPHFLEVSNFPHTYYELENILIRVFLTV</sequence>
<accession>A0ABY1M189</accession>
<name>A0ABY1M189_9BACL</name>
<reference evidence="1 2" key="1">
    <citation type="submission" date="2017-04" db="EMBL/GenBank/DDBJ databases">
        <authorList>
            <person name="Varghese N."/>
            <person name="Submissions S."/>
        </authorList>
    </citation>
    <scope>NUCLEOTIDE SEQUENCE [LARGE SCALE GENOMIC DNA]</scope>
    <source>
        <strain evidence="1 2">J12</strain>
    </source>
</reference>
<gene>
    <name evidence="1" type="ORF">SAMN02744124_03513</name>
</gene>
<proteinExistence type="predicted"/>
<evidence type="ECO:0000313" key="2">
    <source>
        <dbReference type="Proteomes" id="UP000192939"/>
    </source>
</evidence>